<evidence type="ECO:0000313" key="3">
    <source>
        <dbReference type="Proteomes" id="UP000252519"/>
    </source>
</evidence>
<organism evidence="2 3">
    <name type="scientific">Ancylostoma caninum</name>
    <name type="common">Dog hookworm</name>
    <dbReference type="NCBI Taxonomy" id="29170"/>
    <lineage>
        <taxon>Eukaryota</taxon>
        <taxon>Metazoa</taxon>
        <taxon>Ecdysozoa</taxon>
        <taxon>Nematoda</taxon>
        <taxon>Chromadorea</taxon>
        <taxon>Rhabditida</taxon>
        <taxon>Rhabditina</taxon>
        <taxon>Rhabditomorpha</taxon>
        <taxon>Strongyloidea</taxon>
        <taxon>Ancylostomatidae</taxon>
        <taxon>Ancylostomatinae</taxon>
        <taxon>Ancylostoma</taxon>
    </lineage>
</organism>
<evidence type="ECO:0000256" key="1">
    <source>
        <dbReference type="SAM" id="MobiDB-lite"/>
    </source>
</evidence>
<dbReference type="AlphaFoldDB" id="A0A368GGL5"/>
<protein>
    <submittedName>
        <fullName evidence="2">Uncharacterized protein</fullName>
    </submittedName>
</protein>
<keyword evidence="3" id="KW-1185">Reference proteome</keyword>
<dbReference type="EMBL" id="JOJR01000208">
    <property type="protein sequence ID" value="RCN42145.1"/>
    <property type="molecule type" value="Genomic_DNA"/>
</dbReference>
<gene>
    <name evidence="2" type="ORF">ANCCAN_11887</name>
</gene>
<proteinExistence type="predicted"/>
<dbReference type="Gene3D" id="2.60.40.3770">
    <property type="match status" value="1"/>
</dbReference>
<reference evidence="2 3" key="1">
    <citation type="submission" date="2014-10" db="EMBL/GenBank/DDBJ databases">
        <title>Draft genome of the hookworm Ancylostoma caninum.</title>
        <authorList>
            <person name="Mitreva M."/>
        </authorList>
    </citation>
    <scope>NUCLEOTIDE SEQUENCE [LARGE SCALE GENOMIC DNA]</scope>
    <source>
        <strain evidence="2 3">Baltimore</strain>
    </source>
</reference>
<accession>A0A368GGL5</accession>
<dbReference type="Proteomes" id="UP000252519">
    <property type="component" value="Unassembled WGS sequence"/>
</dbReference>
<sequence length="349" mass="38901">MELTLSMLSIPPVRFLDTTFITDGQSVAVWVSRLPCQDDQVSSSFYNIENVLPLTKTAIRFAVHPLHAVQAIVDQGTSAEIIVNAKEVVDDLRTGISNDVCTINDAQISGCYRYSRGAFAAVKCTSTANSLVAEVECGADNFAIPCFPHGEISKLPFSLSSSQVHMTCHVKCGAYLELFEITRILKYVHNVHEGTELRGSRPLLFANREATLYKCRAEKIQMSANNLKERILGAAQGLKMSYEIYDLLVIAGSASKDSRTGFYRSDLSGVSVDPAFTDEYVRKELDFIDELMQRIANEVREAELQKAVEEKCNTLKKDMERQEQALMDLSKTLETTKMTSSERHDRSSN</sequence>
<name>A0A368GGL5_ANCCA</name>
<feature type="compositionally biased region" description="Basic and acidic residues" evidence="1">
    <location>
        <begin position="340"/>
        <end position="349"/>
    </location>
</feature>
<feature type="region of interest" description="Disordered" evidence="1">
    <location>
        <begin position="319"/>
        <end position="349"/>
    </location>
</feature>
<comment type="caution">
    <text evidence="2">The sequence shown here is derived from an EMBL/GenBank/DDBJ whole genome shotgun (WGS) entry which is preliminary data.</text>
</comment>
<dbReference type="OrthoDB" id="5870371at2759"/>
<evidence type="ECO:0000313" key="2">
    <source>
        <dbReference type="EMBL" id="RCN42145.1"/>
    </source>
</evidence>